<dbReference type="KEGG" id="mku:I2456_02525"/>
<evidence type="ECO:0000313" key="2">
    <source>
        <dbReference type="Proteomes" id="UP000663583"/>
    </source>
</evidence>
<dbReference type="EMBL" id="CP065047">
    <property type="protein sequence ID" value="QPI40490.1"/>
    <property type="molecule type" value="Genomic_DNA"/>
</dbReference>
<organism evidence="1 2">
    <name type="scientific">Mycobacterium kubicae</name>
    <dbReference type="NCBI Taxonomy" id="120959"/>
    <lineage>
        <taxon>Bacteria</taxon>
        <taxon>Bacillati</taxon>
        <taxon>Actinomycetota</taxon>
        <taxon>Actinomycetes</taxon>
        <taxon>Mycobacteriales</taxon>
        <taxon>Mycobacteriaceae</taxon>
        <taxon>Mycobacterium</taxon>
        <taxon>Mycobacterium simiae complex</taxon>
    </lineage>
</organism>
<reference evidence="1" key="1">
    <citation type="submission" date="2020-11" db="EMBL/GenBank/DDBJ databases">
        <title>Intraspecies plasmid and genomic variation of Mycobacterium kubicae revealed by the complete genome sequences of two clinical isolates.</title>
        <authorList>
            <person name="Hendrix J.R."/>
            <person name="Epperson L.E."/>
            <person name="Honda J.R."/>
            <person name="Strong M."/>
        </authorList>
    </citation>
    <scope>NUCLEOTIDE SEQUENCE</scope>
    <source>
        <strain evidence="1">JCM 13573</strain>
    </source>
</reference>
<proteinExistence type="predicted"/>
<evidence type="ECO:0000313" key="1">
    <source>
        <dbReference type="EMBL" id="QPI40490.1"/>
    </source>
</evidence>
<evidence type="ECO:0008006" key="3">
    <source>
        <dbReference type="Google" id="ProtNLM"/>
    </source>
</evidence>
<dbReference type="AlphaFoldDB" id="A0AAX1JG06"/>
<protein>
    <recommendedName>
        <fullName evidence="3">GTPase</fullName>
    </recommendedName>
</protein>
<accession>A0AAX1JG06</accession>
<dbReference type="Proteomes" id="UP000663583">
    <property type="component" value="Chromosome"/>
</dbReference>
<sequence>MFVDELRRFAEKIGDPRVRAVAERAGAPLRVAVRGRPGTGGATVRRALNSAPGIAVADPADVAVYVTVEVLKPEDRAMIAAHPPALILLNKADLTGFGGAGPMMAAQARAAQLSAVAGVPVLPVSALLAVAARDLDPARWAALQALADAGWACLDESHDGFLSASLPVSVEARRTLLEKLDLFGVALGIAAARRHGSLSGFRALLRRVSGVDEVVAALRTAGANVRYQRVLQATAELAAIAVGNDAVSEFLSCDDTVLARMAAAEDVLRASGLDTGPVGHLERAQRWHRYSDGPQVHRACAADLVRGSLRLWSQAGGIPQRAEAR</sequence>
<name>A0AAX1JG06_9MYCO</name>
<gene>
    <name evidence="1" type="ORF">I2456_02525</name>
</gene>